<dbReference type="InterPro" id="IPR011343">
    <property type="entry name" value="DeoC"/>
</dbReference>
<keyword evidence="3" id="KW-0963">Cytoplasm</keyword>
<dbReference type="PANTHER" id="PTHR10889:SF1">
    <property type="entry name" value="DEOXYRIBOSE-PHOSPHATE ALDOLASE"/>
    <property type="match status" value="1"/>
</dbReference>
<protein>
    <recommendedName>
        <fullName evidence="2">deoxyribose-phosphate aldolase</fullName>
        <ecNumber evidence="2">4.1.2.4</ecNumber>
    </recommendedName>
    <alternativeName>
        <fullName evidence="6">2-deoxy-D-ribose 5-phosphate aldolase</fullName>
    </alternativeName>
</protein>
<dbReference type="Pfam" id="PF01791">
    <property type="entry name" value="DeoC"/>
    <property type="match status" value="1"/>
</dbReference>
<dbReference type="EC" id="4.1.2.4" evidence="2"/>
<reference evidence="8" key="1">
    <citation type="submission" date="2018-05" db="EMBL/GenBank/DDBJ databases">
        <authorList>
            <person name="Lanie J.A."/>
            <person name="Ng W.-L."/>
            <person name="Kazmierczak K.M."/>
            <person name="Andrzejewski T.M."/>
            <person name="Davidsen T.M."/>
            <person name="Wayne K.J."/>
            <person name="Tettelin H."/>
            <person name="Glass J.I."/>
            <person name="Rusch D."/>
            <person name="Podicherti R."/>
            <person name="Tsui H.-C.T."/>
            <person name="Winkler M.E."/>
        </authorList>
    </citation>
    <scope>NUCLEOTIDE SEQUENCE</scope>
</reference>
<comment type="catalytic activity">
    <reaction evidence="7">
        <text>2-deoxy-D-ribose 5-phosphate = D-glyceraldehyde 3-phosphate + acetaldehyde</text>
        <dbReference type="Rhea" id="RHEA:12821"/>
        <dbReference type="ChEBI" id="CHEBI:15343"/>
        <dbReference type="ChEBI" id="CHEBI:59776"/>
        <dbReference type="ChEBI" id="CHEBI:62877"/>
        <dbReference type="EC" id="4.1.2.4"/>
    </reaction>
</comment>
<evidence type="ECO:0000256" key="3">
    <source>
        <dbReference type="ARBA" id="ARBA00022490"/>
    </source>
</evidence>
<dbReference type="GO" id="GO:0016052">
    <property type="term" value="P:carbohydrate catabolic process"/>
    <property type="evidence" value="ECO:0007669"/>
    <property type="project" value="TreeGrafter"/>
</dbReference>
<dbReference type="PIRSF" id="PIRSF001357">
    <property type="entry name" value="DeoC"/>
    <property type="match status" value="1"/>
</dbReference>
<keyword evidence="5" id="KW-0704">Schiff base</keyword>
<dbReference type="InterPro" id="IPR013785">
    <property type="entry name" value="Aldolase_TIM"/>
</dbReference>
<dbReference type="SMART" id="SM01133">
    <property type="entry name" value="DeoC"/>
    <property type="match status" value="1"/>
</dbReference>
<dbReference type="InterPro" id="IPR028581">
    <property type="entry name" value="DeoC_typeI"/>
</dbReference>
<evidence type="ECO:0000256" key="4">
    <source>
        <dbReference type="ARBA" id="ARBA00023239"/>
    </source>
</evidence>
<evidence type="ECO:0000256" key="5">
    <source>
        <dbReference type="ARBA" id="ARBA00023270"/>
    </source>
</evidence>
<dbReference type="AlphaFoldDB" id="A0A381N5R1"/>
<dbReference type="SUPFAM" id="SSF51569">
    <property type="entry name" value="Aldolase"/>
    <property type="match status" value="1"/>
</dbReference>
<organism evidence="8">
    <name type="scientific">marine metagenome</name>
    <dbReference type="NCBI Taxonomy" id="408172"/>
    <lineage>
        <taxon>unclassified sequences</taxon>
        <taxon>metagenomes</taxon>
        <taxon>ecological metagenomes</taxon>
    </lineage>
</organism>
<dbReference type="InterPro" id="IPR002915">
    <property type="entry name" value="DeoC/FbaB/LacD_aldolase"/>
</dbReference>
<dbReference type="HAMAP" id="MF_00114">
    <property type="entry name" value="DeoC_type1"/>
    <property type="match status" value="1"/>
</dbReference>
<dbReference type="PANTHER" id="PTHR10889">
    <property type="entry name" value="DEOXYRIBOSE-PHOSPHATE ALDOLASE"/>
    <property type="match status" value="1"/>
</dbReference>
<dbReference type="GO" id="GO:0005737">
    <property type="term" value="C:cytoplasm"/>
    <property type="evidence" value="ECO:0007669"/>
    <property type="project" value="InterPro"/>
</dbReference>
<dbReference type="GO" id="GO:0009264">
    <property type="term" value="P:deoxyribonucleotide catabolic process"/>
    <property type="evidence" value="ECO:0007669"/>
    <property type="project" value="InterPro"/>
</dbReference>
<comment type="similarity">
    <text evidence="1">Belongs to the DeoC/FbaB aldolase family. DeoC type 1 subfamily.</text>
</comment>
<evidence type="ECO:0000256" key="7">
    <source>
        <dbReference type="ARBA" id="ARBA00048791"/>
    </source>
</evidence>
<evidence type="ECO:0000256" key="1">
    <source>
        <dbReference type="ARBA" id="ARBA00010936"/>
    </source>
</evidence>
<sequence>MTPGAVAALIDHTLLKPETPQTGVEQLCREAAEFKFATVCINPTWVKLAYEQLRSTQVGVCAVVGFPFGANTTDLKRHEAERVILDGASEVDMVINVGALRSGDLDLFEHDIGNVVQVCRENDVISKVIIEAALLTNEQKVVACQTAKTVGAMFVKTSTGFGLGGATVEDVALMRKTVGADIGVKAAGGVKNYDTLQAMLRAGATRIGSSSGVDIVQEVVSRMHRT</sequence>
<accession>A0A381N5R1</accession>
<evidence type="ECO:0000256" key="2">
    <source>
        <dbReference type="ARBA" id="ARBA00012515"/>
    </source>
</evidence>
<dbReference type="CDD" id="cd00959">
    <property type="entry name" value="DeoC"/>
    <property type="match status" value="1"/>
</dbReference>
<keyword evidence="4" id="KW-0456">Lyase</keyword>
<dbReference type="EMBL" id="UINC01000113">
    <property type="protein sequence ID" value="SUZ49404.1"/>
    <property type="molecule type" value="Genomic_DNA"/>
</dbReference>
<evidence type="ECO:0000313" key="8">
    <source>
        <dbReference type="EMBL" id="SUZ49404.1"/>
    </source>
</evidence>
<dbReference type="GO" id="GO:0004139">
    <property type="term" value="F:deoxyribose-phosphate aldolase activity"/>
    <property type="evidence" value="ECO:0007669"/>
    <property type="project" value="UniProtKB-EC"/>
</dbReference>
<dbReference type="NCBIfam" id="TIGR00126">
    <property type="entry name" value="deoC"/>
    <property type="match status" value="1"/>
</dbReference>
<dbReference type="Gene3D" id="3.20.20.70">
    <property type="entry name" value="Aldolase class I"/>
    <property type="match status" value="1"/>
</dbReference>
<dbReference type="FunFam" id="3.20.20.70:FF:000044">
    <property type="entry name" value="Deoxyribose-phosphate aldolase"/>
    <property type="match status" value="1"/>
</dbReference>
<proteinExistence type="inferred from homology"/>
<gene>
    <name evidence="8" type="ORF">METZ01_LOCUS2258</name>
</gene>
<evidence type="ECO:0000256" key="6">
    <source>
        <dbReference type="ARBA" id="ARBA00032755"/>
    </source>
</evidence>
<name>A0A381N5R1_9ZZZZ</name>